<evidence type="ECO:0000259" key="1">
    <source>
        <dbReference type="PROSITE" id="PS50181"/>
    </source>
</evidence>
<feature type="domain" description="F-box" evidence="1">
    <location>
        <begin position="78"/>
        <end position="132"/>
    </location>
</feature>
<dbReference type="AlphaFoldDB" id="A0A9P0ZPY2"/>
<protein>
    <recommendedName>
        <fullName evidence="1">F-box domain-containing protein</fullName>
    </recommendedName>
</protein>
<reference evidence="2" key="1">
    <citation type="submission" date="2022-07" db="EMBL/GenBank/DDBJ databases">
        <authorList>
            <person name="Macas J."/>
            <person name="Novak P."/>
            <person name="Neumann P."/>
        </authorList>
    </citation>
    <scope>NUCLEOTIDE SEQUENCE</scope>
</reference>
<dbReference type="CDD" id="cd22160">
    <property type="entry name" value="F-box_AtFBL13-like"/>
    <property type="match status" value="1"/>
</dbReference>
<dbReference type="PROSITE" id="PS50181">
    <property type="entry name" value="FBOX"/>
    <property type="match status" value="1"/>
</dbReference>
<keyword evidence="3" id="KW-1185">Reference proteome</keyword>
<accession>A0A9P0ZPY2</accession>
<dbReference type="Gene3D" id="1.20.1280.50">
    <property type="match status" value="1"/>
</dbReference>
<dbReference type="PANTHER" id="PTHR31900">
    <property type="entry name" value="F-BOX/RNI SUPERFAMILY PROTEIN-RELATED"/>
    <property type="match status" value="1"/>
</dbReference>
<dbReference type="InterPro" id="IPR001810">
    <property type="entry name" value="F-box_dom"/>
</dbReference>
<organism evidence="2 3">
    <name type="scientific">Cuscuta europaea</name>
    <name type="common">European dodder</name>
    <dbReference type="NCBI Taxonomy" id="41803"/>
    <lineage>
        <taxon>Eukaryota</taxon>
        <taxon>Viridiplantae</taxon>
        <taxon>Streptophyta</taxon>
        <taxon>Embryophyta</taxon>
        <taxon>Tracheophyta</taxon>
        <taxon>Spermatophyta</taxon>
        <taxon>Magnoliopsida</taxon>
        <taxon>eudicotyledons</taxon>
        <taxon>Gunneridae</taxon>
        <taxon>Pentapetalae</taxon>
        <taxon>asterids</taxon>
        <taxon>lamiids</taxon>
        <taxon>Solanales</taxon>
        <taxon>Convolvulaceae</taxon>
        <taxon>Cuscuteae</taxon>
        <taxon>Cuscuta</taxon>
        <taxon>Cuscuta subgen. Cuscuta</taxon>
    </lineage>
</organism>
<dbReference type="PANTHER" id="PTHR31900:SF30">
    <property type="entry name" value="SUPERFAMILY PROTEIN, PUTATIVE-RELATED"/>
    <property type="match status" value="1"/>
</dbReference>
<dbReference type="EMBL" id="CAMAPE010000051">
    <property type="protein sequence ID" value="CAH9107960.1"/>
    <property type="molecule type" value="Genomic_DNA"/>
</dbReference>
<name>A0A9P0ZPY2_CUSEU</name>
<dbReference type="Gene3D" id="3.80.10.10">
    <property type="entry name" value="Ribonuclease Inhibitor"/>
    <property type="match status" value="1"/>
</dbReference>
<dbReference type="Pfam" id="PF24758">
    <property type="entry name" value="LRR_At5g56370"/>
    <property type="match status" value="1"/>
</dbReference>
<evidence type="ECO:0000313" key="2">
    <source>
        <dbReference type="EMBL" id="CAH9107960.1"/>
    </source>
</evidence>
<dbReference type="Pfam" id="PF00646">
    <property type="entry name" value="F-box"/>
    <property type="match status" value="1"/>
</dbReference>
<dbReference type="InterPro" id="IPR050232">
    <property type="entry name" value="FBL13/AtMIF1-like"/>
</dbReference>
<comment type="caution">
    <text evidence="2">The sequence shown here is derived from an EMBL/GenBank/DDBJ whole genome shotgun (WGS) entry which is preliminary data.</text>
</comment>
<dbReference type="InterPro" id="IPR053781">
    <property type="entry name" value="F-box_AtFBL13-like"/>
</dbReference>
<sequence length="522" mass="59260">MCHDARSVCYRHYNSFQKEGNRASLHSVFVPIHFVPSKLFVFSLRCLLTLSLTRKMEEIMGSFKHRKVSEMVKSDDGEDMISQLPDGILYHILSFLPTTDAVATCILSTRWKNLWTIVPNLDFDDSSLYSTCVFGYPLKVTCFMHFVQTVLQHRNTPTIQKFRLSCRVCFSGSHVCAWLSSAIKDNVQELDLCLFVEEPFSLPRCVFDSKSLAVLKLEMNCVLELPDSISFPCLKTLHLCLVTFHDDTSTQGLLSGCPVLQELAILDCEWMNLKCVCLSIPSLKSLTIDDLPFFGSVDDLNGCEIQIDAANLHFFKYNGYLTNEIYVYNLSSRMDSSIHIALCEKRKQLAIRAAKLFTGLNNSSSLRISVGSVMSLFVADDVLDRLPVFHNLTHLHLSKRLENQTIGALVELIRSFPNLESLNFPEGLEFCMAAEENDWILKSIPTCFLSSLKTVNYCHFHAKDMEICFIKLLLSFAIVLEQMNIFCSHSSLQDPLKISEVRTHLHSHPKGSDHCEIMFIEA</sequence>
<dbReference type="SMART" id="SM00256">
    <property type="entry name" value="FBOX"/>
    <property type="match status" value="1"/>
</dbReference>
<evidence type="ECO:0000313" key="3">
    <source>
        <dbReference type="Proteomes" id="UP001152484"/>
    </source>
</evidence>
<dbReference type="InterPro" id="IPR032675">
    <property type="entry name" value="LRR_dom_sf"/>
</dbReference>
<proteinExistence type="predicted"/>
<dbReference type="OrthoDB" id="612216at2759"/>
<dbReference type="SUPFAM" id="SSF81383">
    <property type="entry name" value="F-box domain"/>
    <property type="match status" value="1"/>
</dbReference>
<dbReference type="SUPFAM" id="SSF52047">
    <property type="entry name" value="RNI-like"/>
    <property type="match status" value="1"/>
</dbReference>
<dbReference type="InterPro" id="IPR055411">
    <property type="entry name" value="LRR_FXL15/At3g58940/PEG3-like"/>
</dbReference>
<gene>
    <name evidence="2" type="ORF">CEURO_LOCUS17916</name>
</gene>
<dbReference type="Proteomes" id="UP001152484">
    <property type="component" value="Unassembled WGS sequence"/>
</dbReference>
<dbReference type="InterPro" id="IPR036047">
    <property type="entry name" value="F-box-like_dom_sf"/>
</dbReference>